<feature type="non-terminal residue" evidence="1">
    <location>
        <position position="1"/>
    </location>
</feature>
<comment type="caution">
    <text evidence="1">The sequence shown here is derived from an EMBL/GenBank/DDBJ whole genome shotgun (WGS) entry which is preliminary data.</text>
</comment>
<name>A0ABU6QVK9_9FABA</name>
<protein>
    <submittedName>
        <fullName evidence="1">Uncharacterized protein</fullName>
    </submittedName>
</protein>
<proteinExistence type="predicted"/>
<evidence type="ECO:0000313" key="2">
    <source>
        <dbReference type="Proteomes" id="UP001341840"/>
    </source>
</evidence>
<dbReference type="Proteomes" id="UP001341840">
    <property type="component" value="Unassembled WGS sequence"/>
</dbReference>
<accession>A0ABU6QVK9</accession>
<dbReference type="EMBL" id="JASCZI010002146">
    <property type="protein sequence ID" value="MED6115898.1"/>
    <property type="molecule type" value="Genomic_DNA"/>
</dbReference>
<reference evidence="1 2" key="1">
    <citation type="journal article" date="2023" name="Plants (Basel)">
        <title>Bridging the Gap: Combining Genomics and Transcriptomics Approaches to Understand Stylosanthes scabra, an Orphan Legume from the Brazilian Caatinga.</title>
        <authorList>
            <person name="Ferreira-Neto J.R.C."/>
            <person name="da Silva M.D."/>
            <person name="Binneck E."/>
            <person name="de Melo N.F."/>
            <person name="da Silva R.H."/>
            <person name="de Melo A.L.T.M."/>
            <person name="Pandolfi V."/>
            <person name="Bustamante F.O."/>
            <person name="Brasileiro-Vidal A.C."/>
            <person name="Benko-Iseppon A.M."/>
        </authorList>
    </citation>
    <scope>NUCLEOTIDE SEQUENCE [LARGE SCALE GENOMIC DNA]</scope>
    <source>
        <tissue evidence="1">Leaves</tissue>
    </source>
</reference>
<evidence type="ECO:0000313" key="1">
    <source>
        <dbReference type="EMBL" id="MED6115898.1"/>
    </source>
</evidence>
<keyword evidence="2" id="KW-1185">Reference proteome</keyword>
<gene>
    <name evidence="1" type="ORF">PIB30_095071</name>
</gene>
<sequence length="88" mass="10061">GDDVRAEEAITDNIAIIAEGVQGRAKLIFPSTIYRLCKEAEVSRRGFRGGELIPVDKPIIARMMVRTRGRYTNYHKNQQVEEEQEQMP</sequence>
<organism evidence="1 2">
    <name type="scientific">Stylosanthes scabra</name>
    <dbReference type="NCBI Taxonomy" id="79078"/>
    <lineage>
        <taxon>Eukaryota</taxon>
        <taxon>Viridiplantae</taxon>
        <taxon>Streptophyta</taxon>
        <taxon>Embryophyta</taxon>
        <taxon>Tracheophyta</taxon>
        <taxon>Spermatophyta</taxon>
        <taxon>Magnoliopsida</taxon>
        <taxon>eudicotyledons</taxon>
        <taxon>Gunneridae</taxon>
        <taxon>Pentapetalae</taxon>
        <taxon>rosids</taxon>
        <taxon>fabids</taxon>
        <taxon>Fabales</taxon>
        <taxon>Fabaceae</taxon>
        <taxon>Papilionoideae</taxon>
        <taxon>50 kb inversion clade</taxon>
        <taxon>dalbergioids sensu lato</taxon>
        <taxon>Dalbergieae</taxon>
        <taxon>Pterocarpus clade</taxon>
        <taxon>Stylosanthes</taxon>
    </lineage>
</organism>